<evidence type="ECO:0000256" key="5">
    <source>
        <dbReference type="ARBA" id="ARBA00023163"/>
    </source>
</evidence>
<protein>
    <submittedName>
        <fullName evidence="7">GntR family transcriptional regulator</fullName>
    </submittedName>
</protein>
<comment type="caution">
    <text evidence="7">The sequence shown here is derived from an EMBL/GenBank/DDBJ whole genome shotgun (WGS) entry which is preliminary data.</text>
</comment>
<dbReference type="Gene3D" id="1.10.10.10">
    <property type="entry name" value="Winged helix-like DNA-binding domain superfamily/Winged helix DNA-binding domain"/>
    <property type="match status" value="1"/>
</dbReference>
<dbReference type="SUPFAM" id="SSF53383">
    <property type="entry name" value="PLP-dependent transferases"/>
    <property type="match status" value="1"/>
</dbReference>
<evidence type="ECO:0000256" key="3">
    <source>
        <dbReference type="ARBA" id="ARBA00023015"/>
    </source>
</evidence>
<dbReference type="PANTHER" id="PTHR46577:SF1">
    <property type="entry name" value="HTH-TYPE TRANSCRIPTIONAL REGULATORY PROTEIN GABR"/>
    <property type="match status" value="1"/>
</dbReference>
<comment type="similarity">
    <text evidence="1">In the C-terminal section; belongs to the class-I pyridoxal-phosphate-dependent aminotransferase family.</text>
</comment>
<feature type="domain" description="HTH gntR-type" evidence="6">
    <location>
        <begin position="17"/>
        <end position="85"/>
    </location>
</feature>
<evidence type="ECO:0000256" key="1">
    <source>
        <dbReference type="ARBA" id="ARBA00005384"/>
    </source>
</evidence>
<evidence type="ECO:0000259" key="6">
    <source>
        <dbReference type="PROSITE" id="PS50949"/>
    </source>
</evidence>
<accession>A0ABQ6FLA7</accession>
<dbReference type="PROSITE" id="PS50949">
    <property type="entry name" value="HTH_GNTR"/>
    <property type="match status" value="1"/>
</dbReference>
<evidence type="ECO:0000313" key="7">
    <source>
        <dbReference type="EMBL" id="GLV54005.1"/>
    </source>
</evidence>
<keyword evidence="3" id="KW-0805">Transcription regulation</keyword>
<reference evidence="7 8" key="1">
    <citation type="submission" date="2023-02" db="EMBL/GenBank/DDBJ databases">
        <title>Dictyobacter halimunensis sp. nov., a new member of the class Ktedonobacteria from forest soil in a geothermal area.</title>
        <authorList>
            <person name="Rachmania M.K."/>
            <person name="Ningsih F."/>
            <person name="Sakai Y."/>
            <person name="Yabe S."/>
            <person name="Yokota A."/>
            <person name="Sjamsuridzal W."/>
        </authorList>
    </citation>
    <scope>NUCLEOTIDE SEQUENCE [LARGE SCALE GENOMIC DNA]</scope>
    <source>
        <strain evidence="7 8">S3.2.2.5</strain>
    </source>
</reference>
<keyword evidence="8" id="KW-1185">Reference proteome</keyword>
<dbReference type="PANTHER" id="PTHR46577">
    <property type="entry name" value="HTH-TYPE TRANSCRIPTIONAL REGULATORY PROTEIN GABR"/>
    <property type="match status" value="1"/>
</dbReference>
<gene>
    <name evidence="7" type="ORF">KDH_08540</name>
</gene>
<dbReference type="InterPro" id="IPR015421">
    <property type="entry name" value="PyrdxlP-dep_Trfase_major"/>
</dbReference>
<dbReference type="Pfam" id="PF00392">
    <property type="entry name" value="GntR"/>
    <property type="match status" value="1"/>
</dbReference>
<dbReference type="InterPro" id="IPR000524">
    <property type="entry name" value="Tscrpt_reg_HTH_GntR"/>
</dbReference>
<dbReference type="Proteomes" id="UP001344906">
    <property type="component" value="Unassembled WGS sequence"/>
</dbReference>
<dbReference type="CDD" id="cd07377">
    <property type="entry name" value="WHTH_GntR"/>
    <property type="match status" value="1"/>
</dbReference>
<evidence type="ECO:0000256" key="4">
    <source>
        <dbReference type="ARBA" id="ARBA00023125"/>
    </source>
</evidence>
<dbReference type="InterPro" id="IPR004839">
    <property type="entry name" value="Aminotransferase_I/II_large"/>
</dbReference>
<proteinExistence type="inferred from homology"/>
<evidence type="ECO:0000256" key="2">
    <source>
        <dbReference type="ARBA" id="ARBA00022898"/>
    </source>
</evidence>
<dbReference type="RefSeq" id="WP_338247720.1">
    <property type="nucleotide sequence ID" value="NZ_BSRI01000001.1"/>
</dbReference>
<keyword evidence="4" id="KW-0238">DNA-binding</keyword>
<dbReference type="InterPro" id="IPR015424">
    <property type="entry name" value="PyrdxlP-dep_Trfase"/>
</dbReference>
<dbReference type="Pfam" id="PF00155">
    <property type="entry name" value="Aminotran_1_2"/>
    <property type="match status" value="1"/>
</dbReference>
<name>A0ABQ6FLA7_9CHLR</name>
<sequence>MQRDILSVLGLWTQDKGPLYQRLATALRRAIETTALQAHTRLPAERVLARKLGVSRTTVVAAYQALEAEGWIERRHGSGTRVCQVPASHSARVRELQTSLLAHGMVYDAFLAEQIEQIDLATGAVAWPQGISLQPYLPTADTLAPLVQDYGYIPRGFLPLRQAIAHYFRQRGVPTTADQILVTTGAQQAIQLLASCCLQHGDVVHLETPTFFGLLDVVRSLGLRCVALPVTQDGLDMLQLRQQIISGAASWLFLQPTLHNPTGSDLSLSQRRSLLQWASEYGVTVVEDLTMADLRWAGSPLAPLAALNPERTVITLGSLSKSVWGGMRIGWVRAPVEMIARLARFKTVQDLGSSLLAQVMATALLNDLDTFLVQRLHELRERQAYMETYLRHHLPDWQWHHPSGGLFLWVQLPTGEARDFTQEALRHDVLITPGPMLSVNEEYTRYIRLSYICEPAQLLVGLTRLEQAWKCYLTRLEKHQNPGSALL</sequence>
<dbReference type="Gene3D" id="3.40.640.10">
    <property type="entry name" value="Type I PLP-dependent aspartate aminotransferase-like (Major domain)"/>
    <property type="match status" value="1"/>
</dbReference>
<dbReference type="EMBL" id="BSRI01000001">
    <property type="protein sequence ID" value="GLV54005.1"/>
    <property type="molecule type" value="Genomic_DNA"/>
</dbReference>
<organism evidence="7 8">
    <name type="scientific">Dictyobacter halimunensis</name>
    <dbReference type="NCBI Taxonomy" id="3026934"/>
    <lineage>
        <taxon>Bacteria</taxon>
        <taxon>Bacillati</taxon>
        <taxon>Chloroflexota</taxon>
        <taxon>Ktedonobacteria</taxon>
        <taxon>Ktedonobacterales</taxon>
        <taxon>Dictyobacteraceae</taxon>
        <taxon>Dictyobacter</taxon>
    </lineage>
</organism>
<dbReference type="CDD" id="cd00609">
    <property type="entry name" value="AAT_like"/>
    <property type="match status" value="1"/>
</dbReference>
<dbReference type="PRINTS" id="PR00035">
    <property type="entry name" value="HTHGNTR"/>
</dbReference>
<dbReference type="SMART" id="SM00345">
    <property type="entry name" value="HTH_GNTR"/>
    <property type="match status" value="1"/>
</dbReference>
<evidence type="ECO:0000313" key="8">
    <source>
        <dbReference type="Proteomes" id="UP001344906"/>
    </source>
</evidence>
<dbReference type="InterPro" id="IPR051446">
    <property type="entry name" value="HTH_trans_reg/aminotransferase"/>
</dbReference>
<dbReference type="InterPro" id="IPR036388">
    <property type="entry name" value="WH-like_DNA-bd_sf"/>
</dbReference>
<keyword evidence="2" id="KW-0663">Pyridoxal phosphate</keyword>
<dbReference type="InterPro" id="IPR036390">
    <property type="entry name" value="WH_DNA-bd_sf"/>
</dbReference>
<dbReference type="InterPro" id="IPR015422">
    <property type="entry name" value="PyrdxlP-dep_Trfase_small"/>
</dbReference>
<dbReference type="SUPFAM" id="SSF46785">
    <property type="entry name" value="Winged helix' DNA-binding domain"/>
    <property type="match status" value="1"/>
</dbReference>
<dbReference type="Gene3D" id="3.90.1150.10">
    <property type="entry name" value="Aspartate Aminotransferase, domain 1"/>
    <property type="match status" value="1"/>
</dbReference>
<keyword evidence="5" id="KW-0804">Transcription</keyword>